<reference evidence="3" key="1">
    <citation type="submission" date="2023-06" db="EMBL/GenBank/DDBJ databases">
        <authorList>
            <consortium name="Lawrence Berkeley National Laboratory"/>
            <person name="Ahrendt S."/>
            <person name="Sahu N."/>
            <person name="Indic B."/>
            <person name="Wong-Bajracharya J."/>
            <person name="Merenyi Z."/>
            <person name="Ke H.-M."/>
            <person name="Monk M."/>
            <person name="Kocsube S."/>
            <person name="Drula E."/>
            <person name="Lipzen A."/>
            <person name="Balint B."/>
            <person name="Henrissat B."/>
            <person name="Andreopoulos B."/>
            <person name="Martin F.M."/>
            <person name="Harder C.B."/>
            <person name="Rigling D."/>
            <person name="Ford K.L."/>
            <person name="Foster G.D."/>
            <person name="Pangilinan J."/>
            <person name="Papanicolaou A."/>
            <person name="Barry K."/>
            <person name="LaButti K."/>
            <person name="Viragh M."/>
            <person name="Koriabine M."/>
            <person name="Yan M."/>
            <person name="Riley R."/>
            <person name="Champramary S."/>
            <person name="Plett K.L."/>
            <person name="Tsai I.J."/>
            <person name="Slot J."/>
            <person name="Sipos G."/>
            <person name="Plett J."/>
            <person name="Nagy L.G."/>
            <person name="Grigoriev I.V."/>
        </authorList>
    </citation>
    <scope>NUCLEOTIDE SEQUENCE</scope>
    <source>
        <strain evidence="3">ICMP 16352</strain>
    </source>
</reference>
<protein>
    <recommendedName>
        <fullName evidence="5">BZIP domain-containing protein</fullName>
    </recommendedName>
</protein>
<name>A0AA39PNA5_9AGAR</name>
<feature type="compositionally biased region" description="Low complexity" evidence="2">
    <location>
        <begin position="216"/>
        <end position="227"/>
    </location>
</feature>
<feature type="region of interest" description="Disordered" evidence="2">
    <location>
        <begin position="122"/>
        <end position="234"/>
    </location>
</feature>
<evidence type="ECO:0000313" key="4">
    <source>
        <dbReference type="Proteomes" id="UP001175227"/>
    </source>
</evidence>
<evidence type="ECO:0000313" key="3">
    <source>
        <dbReference type="EMBL" id="KAK0486293.1"/>
    </source>
</evidence>
<sequence length="234" mass="26212">MNLIINCEFATVGTAGSLYLALWPPSKDLTIPPTRALTQQRDYRARRAQYVNDLEEKCRALEIENSDLRQEVRSLRVKLPSATVHNPQMVQASAQLMQDLSTVSQTLARFQHVVFSEVNTFPPPMPIPRPESGNMSNSMPSPVSLAASPSTPHATVDLKNDTFSRSYQNTPRFPRDILCDRDRDNTSADSSARLYDAESDSSHSDEDHLTHRDNSSRSYSYSNPSHSLPYRSAA</sequence>
<feature type="compositionally biased region" description="Basic and acidic residues" evidence="2">
    <location>
        <begin position="173"/>
        <end position="186"/>
    </location>
</feature>
<comment type="caution">
    <text evidence="3">The sequence shown here is derived from an EMBL/GenBank/DDBJ whole genome shotgun (WGS) entry which is preliminary data.</text>
</comment>
<feature type="compositionally biased region" description="Polar residues" evidence="2">
    <location>
        <begin position="133"/>
        <end position="153"/>
    </location>
</feature>
<evidence type="ECO:0000256" key="2">
    <source>
        <dbReference type="SAM" id="MobiDB-lite"/>
    </source>
</evidence>
<dbReference type="Gene3D" id="1.20.5.170">
    <property type="match status" value="1"/>
</dbReference>
<feature type="coiled-coil region" evidence="1">
    <location>
        <begin position="51"/>
        <end position="78"/>
    </location>
</feature>
<accession>A0AA39PNA5</accession>
<dbReference type="InterPro" id="IPR046347">
    <property type="entry name" value="bZIP_sf"/>
</dbReference>
<evidence type="ECO:0008006" key="5">
    <source>
        <dbReference type="Google" id="ProtNLM"/>
    </source>
</evidence>
<dbReference type="AlphaFoldDB" id="A0AA39PNA5"/>
<feature type="compositionally biased region" description="Basic and acidic residues" evidence="2">
    <location>
        <begin position="200"/>
        <end position="215"/>
    </location>
</feature>
<dbReference type="Proteomes" id="UP001175227">
    <property type="component" value="Unassembled WGS sequence"/>
</dbReference>
<dbReference type="EMBL" id="JAUEPR010000004">
    <property type="protein sequence ID" value="KAK0486293.1"/>
    <property type="molecule type" value="Genomic_DNA"/>
</dbReference>
<dbReference type="GO" id="GO:0003700">
    <property type="term" value="F:DNA-binding transcription factor activity"/>
    <property type="evidence" value="ECO:0007669"/>
    <property type="project" value="InterPro"/>
</dbReference>
<keyword evidence="1" id="KW-0175">Coiled coil</keyword>
<keyword evidence="4" id="KW-1185">Reference proteome</keyword>
<proteinExistence type="predicted"/>
<gene>
    <name evidence="3" type="ORF">IW261DRAFT_1454782</name>
</gene>
<organism evidence="3 4">
    <name type="scientific">Armillaria novae-zelandiae</name>
    <dbReference type="NCBI Taxonomy" id="153914"/>
    <lineage>
        <taxon>Eukaryota</taxon>
        <taxon>Fungi</taxon>
        <taxon>Dikarya</taxon>
        <taxon>Basidiomycota</taxon>
        <taxon>Agaricomycotina</taxon>
        <taxon>Agaricomycetes</taxon>
        <taxon>Agaricomycetidae</taxon>
        <taxon>Agaricales</taxon>
        <taxon>Marasmiineae</taxon>
        <taxon>Physalacriaceae</taxon>
        <taxon>Armillaria</taxon>
    </lineage>
</organism>
<evidence type="ECO:0000256" key="1">
    <source>
        <dbReference type="SAM" id="Coils"/>
    </source>
</evidence>
<dbReference type="SUPFAM" id="SSF57959">
    <property type="entry name" value="Leucine zipper domain"/>
    <property type="match status" value="1"/>
</dbReference>